<dbReference type="Proteomes" id="UP000178912">
    <property type="component" value="Unassembled WGS sequence"/>
</dbReference>
<feature type="compositionally biased region" description="Polar residues" evidence="1">
    <location>
        <begin position="729"/>
        <end position="756"/>
    </location>
</feature>
<feature type="compositionally biased region" description="Low complexity" evidence="1">
    <location>
        <begin position="123"/>
        <end position="142"/>
    </location>
</feature>
<sequence>MAALVQSYPQQSSTITMLQTRPSSASGILQNASQTQSHHQYSANSQQMQRNSVHGMSNGIGTTSYRGLAPIAPYAFTSPPNLATPGQRQGPHLRADQRTISAPSGMVHLSESTQARSRYPAPHSVSTTSSSSSSDLSSLSHRSGAKDDSVITGTARVVSGAARPHSVVMGSNNGNLAPQTVPSPVKPSPDRYRRPNTRRRESSASQQPTTPTGSSMPNVMQFYGNNSQQASLPQVLPQSFNLQMLPFSNSTTGITSDKKSTDDLVLNRSTSQEAMKRYRRRSIHTIDAGDYGGMPGGLVQQGSRQVSSANGRIDQQQQHPLRSSPVGVIRPASSHGRTVSSESVTSIRSAARGFDSRPGSATKREASASMAPLNPAPSSQSTSAYNLLADHSSTKHDSPRLVNIPPRASSTDAAKRIANPSPLSKPMTMSPESSVSKDSFTSAVQSVLQQAPAKPTYAQAASGPASPAAQQLAALNDKEGKKSKTSRLRRAFSFGSAAELRKASAENSAANNAVERSQQRKDKYQEEQDAEQARIAQRQEAGGIGSGIYSGQGNIFTGSTDNLSISSTASSASIMIRKMGKGMKKSTRSLVGLFRPKSVIGVPAADGPLPQASQAQVSMVTVEAEREKVNVNADPHDQVGGGTGFPRLERNSIDAAHATTTISERLGSASTENSTARRSIVGGEKERAEVLAAVKKGILKRTGTDSGNSSPVIRPLDSKSANFGLPQIPNVNDSPNSSAPSTPNDEQQAQRNNGSVTLGGEDYFMSALRFRGDSKSVPGTPQGTSTKRNATFSPRIQFHDTWPSGEYDRRGEIATCNRLTPMLAQQIKEEINNFKMEMVVHENSKIYTHFF</sequence>
<feature type="compositionally biased region" description="Polar residues" evidence="1">
    <location>
        <begin position="335"/>
        <end position="348"/>
    </location>
</feature>
<proteinExistence type="predicted"/>
<name>A0A1E1LQB0_9HELO</name>
<evidence type="ECO:0000313" key="2">
    <source>
        <dbReference type="EMBL" id="CZT12673.1"/>
    </source>
</evidence>
<feature type="region of interest" description="Disordered" evidence="1">
    <location>
        <begin position="165"/>
        <end position="221"/>
    </location>
</feature>
<evidence type="ECO:0000313" key="3">
    <source>
        <dbReference type="Proteomes" id="UP000178912"/>
    </source>
</evidence>
<dbReference type="PANTHER" id="PTHR12751">
    <property type="entry name" value="PHOSPHATASE AND ACTIN REGULATOR PHACTR"/>
    <property type="match status" value="1"/>
</dbReference>
<feature type="compositionally biased region" description="Basic and acidic residues" evidence="1">
    <location>
        <begin position="517"/>
        <end position="526"/>
    </location>
</feature>
<gene>
    <name evidence="2" type="ORF">RAG0_16416</name>
</gene>
<feature type="region of interest" description="Disordered" evidence="1">
    <location>
        <begin position="107"/>
        <end position="151"/>
    </location>
</feature>
<evidence type="ECO:0000256" key="1">
    <source>
        <dbReference type="SAM" id="MobiDB-lite"/>
    </source>
</evidence>
<accession>A0A1E1LQB0</accession>
<dbReference type="GO" id="GO:0030036">
    <property type="term" value="P:actin cytoskeleton organization"/>
    <property type="evidence" value="ECO:0007669"/>
    <property type="project" value="TreeGrafter"/>
</dbReference>
<feature type="region of interest" description="Disordered" evidence="1">
    <location>
        <begin position="500"/>
        <end position="535"/>
    </location>
</feature>
<dbReference type="AlphaFoldDB" id="A0A1E1LQB0"/>
<feature type="compositionally biased region" description="Basic and acidic residues" evidence="1">
    <location>
        <begin position="188"/>
        <end position="202"/>
    </location>
</feature>
<feature type="compositionally biased region" description="Polar residues" evidence="1">
    <location>
        <begin position="300"/>
        <end position="321"/>
    </location>
</feature>
<protein>
    <submittedName>
        <fullName evidence="2">Related to BNI4 Bud neck involved</fullName>
    </submittedName>
</protein>
<feature type="region of interest" description="Disordered" evidence="1">
    <location>
        <begin position="664"/>
        <end position="683"/>
    </location>
</feature>
<feature type="region of interest" description="Disordered" evidence="1">
    <location>
        <begin position="701"/>
        <end position="758"/>
    </location>
</feature>
<feature type="compositionally biased region" description="Polar residues" evidence="1">
    <location>
        <begin position="169"/>
        <end position="182"/>
    </location>
</feature>
<feature type="compositionally biased region" description="Polar residues" evidence="1">
    <location>
        <begin position="203"/>
        <end position="221"/>
    </location>
</feature>
<feature type="compositionally biased region" description="Polar residues" evidence="1">
    <location>
        <begin position="430"/>
        <end position="441"/>
    </location>
</feature>
<feature type="compositionally biased region" description="Polar residues" evidence="1">
    <location>
        <begin position="376"/>
        <end position="385"/>
    </location>
</feature>
<feature type="region of interest" description="Disordered" evidence="1">
    <location>
        <begin position="286"/>
        <end position="441"/>
    </location>
</feature>
<dbReference type="EMBL" id="FJUX01000165">
    <property type="protein sequence ID" value="CZT12673.1"/>
    <property type="molecule type" value="Genomic_DNA"/>
</dbReference>
<dbReference type="GO" id="GO:0003779">
    <property type="term" value="F:actin binding"/>
    <property type="evidence" value="ECO:0007669"/>
    <property type="project" value="TreeGrafter"/>
</dbReference>
<dbReference type="PANTHER" id="PTHR12751:SF18">
    <property type="entry name" value="PHOSPHATASE AND ACTIN REGULATOR 1"/>
    <property type="match status" value="1"/>
</dbReference>
<feature type="compositionally biased region" description="Polar residues" evidence="1">
    <location>
        <begin position="664"/>
        <end position="677"/>
    </location>
</feature>
<dbReference type="OrthoDB" id="5563016at2759"/>
<feature type="region of interest" description="Disordered" evidence="1">
    <location>
        <begin position="30"/>
        <end position="59"/>
    </location>
</feature>
<organism evidence="2 3">
    <name type="scientific">Rhynchosporium agropyri</name>
    <dbReference type="NCBI Taxonomy" id="914238"/>
    <lineage>
        <taxon>Eukaryota</taxon>
        <taxon>Fungi</taxon>
        <taxon>Dikarya</taxon>
        <taxon>Ascomycota</taxon>
        <taxon>Pezizomycotina</taxon>
        <taxon>Leotiomycetes</taxon>
        <taxon>Helotiales</taxon>
        <taxon>Ploettnerulaceae</taxon>
        <taxon>Rhynchosporium</taxon>
    </lineage>
</organism>
<reference evidence="3" key="1">
    <citation type="submission" date="2016-03" db="EMBL/GenBank/DDBJ databases">
        <authorList>
            <person name="Guldener U."/>
        </authorList>
    </citation>
    <scope>NUCLEOTIDE SEQUENCE [LARGE SCALE GENOMIC DNA]</scope>
    <source>
        <strain evidence="3">04CH-RAC-A.6.1</strain>
    </source>
</reference>
<keyword evidence="3" id="KW-1185">Reference proteome</keyword>